<dbReference type="Gene3D" id="1.10.1380.10">
    <property type="entry name" value="Neutral endopeptidase , domain2"/>
    <property type="match status" value="1"/>
</dbReference>
<reference evidence="2 3" key="1">
    <citation type="journal article" date="2021" name="Elife">
        <title>Chloroplast acquisition without the gene transfer in kleptoplastic sea slugs, Plakobranchus ocellatus.</title>
        <authorList>
            <person name="Maeda T."/>
            <person name="Takahashi S."/>
            <person name="Yoshida T."/>
            <person name="Shimamura S."/>
            <person name="Takaki Y."/>
            <person name="Nagai Y."/>
            <person name="Toyoda A."/>
            <person name="Suzuki Y."/>
            <person name="Arimoto A."/>
            <person name="Ishii H."/>
            <person name="Satoh N."/>
            <person name="Nishiyama T."/>
            <person name="Hasebe M."/>
            <person name="Maruyama T."/>
            <person name="Minagawa J."/>
            <person name="Obokata J."/>
            <person name="Shigenobu S."/>
        </authorList>
    </citation>
    <scope>NUCLEOTIDE SEQUENCE [LARGE SCALE GENOMIC DNA]</scope>
</reference>
<evidence type="ECO:0000313" key="2">
    <source>
        <dbReference type="EMBL" id="GFS12103.1"/>
    </source>
</evidence>
<dbReference type="Pfam" id="PF05649">
    <property type="entry name" value="Peptidase_M13_N"/>
    <property type="match status" value="1"/>
</dbReference>
<feature type="domain" description="Peptidase M13 N-terminal" evidence="1">
    <location>
        <begin position="24"/>
        <end position="181"/>
    </location>
</feature>
<dbReference type="EMBL" id="BMAT01002700">
    <property type="protein sequence ID" value="GFS12103.1"/>
    <property type="molecule type" value="Genomic_DNA"/>
</dbReference>
<dbReference type="Proteomes" id="UP000762676">
    <property type="component" value="Unassembled WGS sequence"/>
</dbReference>
<organism evidence="2 3">
    <name type="scientific">Elysia marginata</name>
    <dbReference type="NCBI Taxonomy" id="1093978"/>
    <lineage>
        <taxon>Eukaryota</taxon>
        <taxon>Metazoa</taxon>
        <taxon>Spiralia</taxon>
        <taxon>Lophotrochozoa</taxon>
        <taxon>Mollusca</taxon>
        <taxon>Gastropoda</taxon>
        <taxon>Heterobranchia</taxon>
        <taxon>Euthyneura</taxon>
        <taxon>Panpulmonata</taxon>
        <taxon>Sacoglossa</taxon>
        <taxon>Placobranchoidea</taxon>
        <taxon>Plakobranchidae</taxon>
        <taxon>Elysia</taxon>
    </lineage>
</organism>
<dbReference type="GO" id="GO:0006508">
    <property type="term" value="P:proteolysis"/>
    <property type="evidence" value="ECO:0007669"/>
    <property type="project" value="InterPro"/>
</dbReference>
<proteinExistence type="predicted"/>
<accession>A0AAV4IQJ7</accession>
<keyword evidence="3" id="KW-1185">Reference proteome</keyword>
<dbReference type="AlphaFoldDB" id="A0AAV4IQJ7"/>
<name>A0AAV4IQJ7_9GAST</name>
<protein>
    <recommendedName>
        <fullName evidence="1">Peptidase M13 N-terminal domain-containing protein</fullName>
    </recommendedName>
</protein>
<evidence type="ECO:0000259" key="1">
    <source>
        <dbReference type="Pfam" id="PF05649"/>
    </source>
</evidence>
<dbReference type="InterPro" id="IPR008753">
    <property type="entry name" value="Peptidase_M13_N"/>
</dbReference>
<gene>
    <name evidence="2" type="ORF">ElyMa_001363300</name>
</gene>
<comment type="caution">
    <text evidence="2">The sequence shown here is derived from an EMBL/GenBank/DDBJ whole genome shotgun (WGS) entry which is preliminary data.</text>
</comment>
<evidence type="ECO:0000313" key="3">
    <source>
        <dbReference type="Proteomes" id="UP000762676"/>
    </source>
</evidence>
<sequence length="186" mass="21504">MIYVSRERTMMFVALQVHPHHTPGELSLSDYQSERNSTVLTAYETFNRELAIELGAEPSVAAEDAKAFVDMQQELLKDEVEPSAKYQEFSETTLKDLYANADCTWLGVPQTITALFGLTNITLKTDERVATFDRKVTKRLEDIKAILETKSERQIRNYFGFLHAQQYALYTSRMRQLYYTLEKVNI</sequence>
<dbReference type="InterPro" id="IPR042089">
    <property type="entry name" value="Peptidase_M13_dom_2"/>
</dbReference>